<evidence type="ECO:0000256" key="1">
    <source>
        <dbReference type="SAM" id="MobiDB-lite"/>
    </source>
</evidence>
<dbReference type="PANTHER" id="PTHR13211:SF0">
    <property type="entry name" value="TELOMERASE CAJAL BODY PROTEIN 1"/>
    <property type="match status" value="1"/>
</dbReference>
<dbReference type="SMART" id="SM00320">
    <property type="entry name" value="WD40"/>
    <property type="match status" value="4"/>
</dbReference>
<feature type="region of interest" description="Disordered" evidence="1">
    <location>
        <begin position="401"/>
        <end position="440"/>
    </location>
</feature>
<feature type="region of interest" description="Disordered" evidence="1">
    <location>
        <begin position="74"/>
        <end position="96"/>
    </location>
</feature>
<dbReference type="InterPro" id="IPR001680">
    <property type="entry name" value="WD40_rpt"/>
</dbReference>
<dbReference type="InterPro" id="IPR036322">
    <property type="entry name" value="WD40_repeat_dom_sf"/>
</dbReference>
<proteinExistence type="predicted"/>
<dbReference type="InterPro" id="IPR015943">
    <property type="entry name" value="WD40/YVTN_repeat-like_dom_sf"/>
</dbReference>
<protein>
    <submittedName>
        <fullName evidence="2">WD40 repeat-like protein</fullName>
    </submittedName>
</protein>
<feature type="compositionally biased region" description="Polar residues" evidence="1">
    <location>
        <begin position="86"/>
        <end position="96"/>
    </location>
</feature>
<keyword evidence="3" id="KW-1185">Reference proteome</keyword>
<dbReference type="STRING" id="5364.A0A5C3N2Z5"/>
<accession>A0A5C3N2Z5</accession>
<dbReference type="AlphaFoldDB" id="A0A5C3N2Z5"/>
<gene>
    <name evidence="2" type="ORF">OE88DRAFT_1664498</name>
</gene>
<evidence type="ECO:0000313" key="3">
    <source>
        <dbReference type="Proteomes" id="UP000305948"/>
    </source>
</evidence>
<reference evidence="2 3" key="1">
    <citation type="journal article" date="2019" name="Nat. Ecol. Evol.">
        <title>Megaphylogeny resolves global patterns of mushroom evolution.</title>
        <authorList>
            <person name="Varga T."/>
            <person name="Krizsan K."/>
            <person name="Foldi C."/>
            <person name="Dima B."/>
            <person name="Sanchez-Garcia M."/>
            <person name="Sanchez-Ramirez S."/>
            <person name="Szollosi G.J."/>
            <person name="Szarkandi J.G."/>
            <person name="Papp V."/>
            <person name="Albert L."/>
            <person name="Andreopoulos W."/>
            <person name="Angelini C."/>
            <person name="Antonin V."/>
            <person name="Barry K.W."/>
            <person name="Bougher N.L."/>
            <person name="Buchanan P."/>
            <person name="Buyck B."/>
            <person name="Bense V."/>
            <person name="Catcheside P."/>
            <person name="Chovatia M."/>
            <person name="Cooper J."/>
            <person name="Damon W."/>
            <person name="Desjardin D."/>
            <person name="Finy P."/>
            <person name="Geml J."/>
            <person name="Haridas S."/>
            <person name="Hughes K."/>
            <person name="Justo A."/>
            <person name="Karasinski D."/>
            <person name="Kautmanova I."/>
            <person name="Kiss B."/>
            <person name="Kocsube S."/>
            <person name="Kotiranta H."/>
            <person name="LaButti K.M."/>
            <person name="Lechner B.E."/>
            <person name="Liimatainen K."/>
            <person name="Lipzen A."/>
            <person name="Lukacs Z."/>
            <person name="Mihaltcheva S."/>
            <person name="Morgado L.N."/>
            <person name="Niskanen T."/>
            <person name="Noordeloos M.E."/>
            <person name="Ohm R.A."/>
            <person name="Ortiz-Santana B."/>
            <person name="Ovrebo C."/>
            <person name="Racz N."/>
            <person name="Riley R."/>
            <person name="Savchenko A."/>
            <person name="Shiryaev A."/>
            <person name="Soop K."/>
            <person name="Spirin V."/>
            <person name="Szebenyi C."/>
            <person name="Tomsovsky M."/>
            <person name="Tulloss R.E."/>
            <person name="Uehling J."/>
            <person name="Grigoriev I.V."/>
            <person name="Vagvolgyi C."/>
            <person name="Papp T."/>
            <person name="Martin F.M."/>
            <person name="Miettinen O."/>
            <person name="Hibbett D.S."/>
            <person name="Nagy L.G."/>
        </authorList>
    </citation>
    <scope>NUCLEOTIDE SEQUENCE [LARGE SCALE GENOMIC DNA]</scope>
    <source>
        <strain evidence="2 3">OMC1185</strain>
    </source>
</reference>
<organism evidence="2 3">
    <name type="scientific">Heliocybe sulcata</name>
    <dbReference type="NCBI Taxonomy" id="5364"/>
    <lineage>
        <taxon>Eukaryota</taxon>
        <taxon>Fungi</taxon>
        <taxon>Dikarya</taxon>
        <taxon>Basidiomycota</taxon>
        <taxon>Agaricomycotina</taxon>
        <taxon>Agaricomycetes</taxon>
        <taxon>Gloeophyllales</taxon>
        <taxon>Gloeophyllaceae</taxon>
        <taxon>Heliocybe</taxon>
    </lineage>
</organism>
<dbReference type="Gene3D" id="2.130.10.10">
    <property type="entry name" value="YVTN repeat-like/Quinoprotein amine dehydrogenase"/>
    <property type="match status" value="1"/>
</dbReference>
<dbReference type="EMBL" id="ML213520">
    <property type="protein sequence ID" value="TFK48131.1"/>
    <property type="molecule type" value="Genomic_DNA"/>
</dbReference>
<dbReference type="PANTHER" id="PTHR13211">
    <property type="entry name" value="TELOMERASE CAJAL BODY PROTEIN 1"/>
    <property type="match status" value="1"/>
</dbReference>
<evidence type="ECO:0000313" key="2">
    <source>
        <dbReference type="EMBL" id="TFK48131.1"/>
    </source>
</evidence>
<dbReference type="OrthoDB" id="239865at2759"/>
<dbReference type="SUPFAM" id="SSF50978">
    <property type="entry name" value="WD40 repeat-like"/>
    <property type="match status" value="1"/>
</dbReference>
<dbReference type="Proteomes" id="UP000305948">
    <property type="component" value="Unassembled WGS sequence"/>
</dbReference>
<sequence>MAEEGTLSYGYPEYQFSRSPELVHRSGLSKNDDLGRNFPRTAKWCPDGSVALVQCENRSFQFIEFPSNIVTPGQSEQREIDATAEAPTTHSPSSGRTIEQAAPILDYAWYPSASRFTPVSYCFVASVRECPVKLLDAVDGRLRASYKIVDHRERHIAPHCLAFNLFGNKLYCGFEDAIEVFDVACPGEGSRIYTTPSKQTKSGLKGIISALAFCPSYDSASYFAAGTLNPSSSYSSNIAIFTEDTDGTPVGFVSTDRSGTGMRAAVTQLQFNPTRPHILYASFRRHDCIYSWDLRGDMSCPVDVYGYGDTTGASRPTRDMTNQKLRFDVDPSGQWLSTGDHHGKVSIFDVKEKDTISDTFTTTEDAPILKFHAHDDAVGSVGFHPSQPLLLSVSGSRHFHHDHESLASHKPRHYDSDSSSGSDEDSDDDSSERRKRSVPRPFPIDASIRLWDFK</sequence>
<dbReference type="InterPro" id="IPR051150">
    <property type="entry name" value="SWT21/TCAB1_mRNA_Telomere"/>
</dbReference>
<name>A0A5C3N2Z5_9AGAM</name>